<evidence type="ECO:0000313" key="4">
    <source>
        <dbReference type="Proteomes" id="UP001597182"/>
    </source>
</evidence>
<dbReference type="InterPro" id="IPR050268">
    <property type="entry name" value="NADH-dep_flavin_reductase"/>
</dbReference>
<keyword evidence="4" id="KW-1185">Reference proteome</keyword>
<gene>
    <name evidence="3" type="ORF">ACFQ34_00635</name>
</gene>
<feature type="domain" description="Flavin reductase like" evidence="2">
    <location>
        <begin position="17"/>
        <end position="160"/>
    </location>
</feature>
<dbReference type="Proteomes" id="UP001597182">
    <property type="component" value="Unassembled WGS sequence"/>
</dbReference>
<dbReference type="Pfam" id="PF01613">
    <property type="entry name" value="Flavin_Reduct"/>
    <property type="match status" value="1"/>
</dbReference>
<dbReference type="SMART" id="SM00903">
    <property type="entry name" value="Flavin_Reduct"/>
    <property type="match status" value="1"/>
</dbReference>
<dbReference type="EMBL" id="JBHTMB010000006">
    <property type="protein sequence ID" value="MFD1231780.1"/>
    <property type="molecule type" value="Genomic_DNA"/>
</dbReference>
<protein>
    <submittedName>
        <fullName evidence="3">Flavin reductase family protein</fullName>
        <ecNumber evidence="3">1.-.-.-</ecNumber>
    </submittedName>
</protein>
<dbReference type="GO" id="GO:0016491">
    <property type="term" value="F:oxidoreductase activity"/>
    <property type="evidence" value="ECO:0007669"/>
    <property type="project" value="UniProtKB-KW"/>
</dbReference>
<reference evidence="4" key="1">
    <citation type="journal article" date="2019" name="Int. J. Syst. Evol. Microbiol.">
        <title>The Global Catalogue of Microorganisms (GCM) 10K type strain sequencing project: providing services to taxonomists for standard genome sequencing and annotation.</title>
        <authorList>
            <consortium name="The Broad Institute Genomics Platform"/>
            <consortium name="The Broad Institute Genome Sequencing Center for Infectious Disease"/>
            <person name="Wu L."/>
            <person name="Ma J."/>
        </authorList>
    </citation>
    <scope>NUCLEOTIDE SEQUENCE [LARGE SCALE GENOMIC DNA]</scope>
    <source>
        <strain evidence="4">CCUG 49018</strain>
    </source>
</reference>
<dbReference type="EC" id="1.-.-.-" evidence="3"/>
<comment type="caution">
    <text evidence="3">The sequence shown here is derived from an EMBL/GenBank/DDBJ whole genome shotgun (WGS) entry which is preliminary data.</text>
</comment>
<dbReference type="Gene3D" id="2.30.110.10">
    <property type="entry name" value="Electron Transport, Fmn-binding Protein, Chain A"/>
    <property type="match status" value="1"/>
</dbReference>
<sequence>MTATVAPPDAVAMREAMGRFATGVTVVTTVDADGRPAGCTISAFCSLSLDPPLVLVCVGRGRRMHALLAAAPGFAVNVLAAHQRDVATAFARTPHDRFAGLATRPGRAGARLLDGAVAHIECDRETVLDGGDHAIVVGLVRAVTTFPGEPLLYARGAFLDLPGPAWDRAAAGAPPAGAPHEWLLSAPW</sequence>
<accession>A0ABW3VB40</accession>
<dbReference type="PANTHER" id="PTHR30466:SF1">
    <property type="entry name" value="FMN REDUCTASE (NADH) RUTF"/>
    <property type="match status" value="1"/>
</dbReference>
<dbReference type="InterPro" id="IPR002563">
    <property type="entry name" value="Flavin_Rdtase-like_dom"/>
</dbReference>
<evidence type="ECO:0000256" key="1">
    <source>
        <dbReference type="ARBA" id="ARBA00023002"/>
    </source>
</evidence>
<name>A0ABW3VB40_9PSEU</name>
<dbReference type="SUPFAM" id="SSF50475">
    <property type="entry name" value="FMN-binding split barrel"/>
    <property type="match status" value="1"/>
</dbReference>
<evidence type="ECO:0000313" key="3">
    <source>
        <dbReference type="EMBL" id="MFD1231780.1"/>
    </source>
</evidence>
<dbReference type="PANTHER" id="PTHR30466">
    <property type="entry name" value="FLAVIN REDUCTASE"/>
    <property type="match status" value="1"/>
</dbReference>
<organism evidence="3 4">
    <name type="scientific">Pseudonocardia benzenivorans</name>
    <dbReference type="NCBI Taxonomy" id="228005"/>
    <lineage>
        <taxon>Bacteria</taxon>
        <taxon>Bacillati</taxon>
        <taxon>Actinomycetota</taxon>
        <taxon>Actinomycetes</taxon>
        <taxon>Pseudonocardiales</taxon>
        <taxon>Pseudonocardiaceae</taxon>
        <taxon>Pseudonocardia</taxon>
    </lineage>
</organism>
<proteinExistence type="predicted"/>
<dbReference type="RefSeq" id="WP_346093526.1">
    <property type="nucleotide sequence ID" value="NZ_BAABKS010000080.1"/>
</dbReference>
<evidence type="ECO:0000259" key="2">
    <source>
        <dbReference type="SMART" id="SM00903"/>
    </source>
</evidence>
<dbReference type="InterPro" id="IPR012349">
    <property type="entry name" value="Split_barrel_FMN-bd"/>
</dbReference>
<keyword evidence="1 3" id="KW-0560">Oxidoreductase</keyword>